<protein>
    <submittedName>
        <fullName evidence="2">Lipase</fullName>
    </submittedName>
</protein>
<evidence type="ECO:0000313" key="2">
    <source>
        <dbReference type="EMBL" id="AMH40431.1"/>
    </source>
</evidence>
<gene>
    <name evidence="2" type="primary">ORF1</name>
</gene>
<proteinExistence type="predicted"/>
<feature type="domain" description="Fungal lipase-type" evidence="1">
    <location>
        <begin position="129"/>
        <end position="280"/>
    </location>
</feature>
<dbReference type="EMBL" id="KT727016">
    <property type="protein sequence ID" value="AMH40431.1"/>
    <property type="molecule type" value="Genomic_DNA"/>
</dbReference>
<dbReference type="Gene3D" id="3.40.50.1820">
    <property type="entry name" value="alpha/beta hydrolase"/>
    <property type="match status" value="1"/>
</dbReference>
<dbReference type="AlphaFoldDB" id="A0A125SL30"/>
<name>A0A125SL30_9CYAN</name>
<evidence type="ECO:0000259" key="1">
    <source>
        <dbReference type="Pfam" id="PF01764"/>
    </source>
</evidence>
<dbReference type="GO" id="GO:0006629">
    <property type="term" value="P:lipid metabolic process"/>
    <property type="evidence" value="ECO:0007669"/>
    <property type="project" value="InterPro"/>
</dbReference>
<accession>A0A125SL30</accession>
<sequence>MNSNLQESVVTFNSRKWAFIVFVFFPKENPMATINASGYNNGTYSFEQQIFCLSWATVLSFGFRGGASEIASQTKALLINVLQDEEIQKLIGVWNLVWGPGIFSAPIVSDKADNTMFIVAPETDPTQAVVAIAGTSGLVDWVFENFNVKETVPWPYGHSSTNPQISKGINFGLDKLTDMESVDSTTSSSITAQQYLASQSFTKVMVTGHSLGGALSPCYALYLDETRSQWDSIGSAIISCLPTAGQTPGDINFSQYYDSKLLATTTKIWNLLDIVPHAFNTERLGEIPDLYEPDLSSTDGIKSLVCQLQQVTESLNYLNVAPDAEGFPSQVVDLADFTDKYKPIVEAIEETIETLKQAGTAFGDNEANGNVEGFIQFIIQALIQHTAVYTNKFDVGDFLDIMLQYQKKKISPQRLTLLSKPVEGDTRLSKIFSQLST</sequence>
<dbReference type="SUPFAM" id="SSF53474">
    <property type="entry name" value="alpha/beta-Hydrolases"/>
    <property type="match status" value="1"/>
</dbReference>
<dbReference type="InterPro" id="IPR002921">
    <property type="entry name" value="Fungal_lipase-type"/>
</dbReference>
<reference evidence="2" key="1">
    <citation type="submission" date="2015-09" db="EMBL/GenBank/DDBJ databases">
        <authorList>
            <person name="Jackson K.R."/>
            <person name="Lunt B.L."/>
            <person name="Fisher J.N.B."/>
            <person name="Gardner A.V."/>
            <person name="Bailey M.E."/>
            <person name="Deus L.M."/>
            <person name="Earl A.S."/>
            <person name="Gibby P.D."/>
            <person name="Hartmann K.A."/>
            <person name="Liu J.E."/>
            <person name="Manci A.M."/>
            <person name="Nielsen D.A."/>
            <person name="Solomon M.B."/>
            <person name="Breakwell D.P."/>
            <person name="Burnett S.H."/>
            <person name="Grose J.H."/>
        </authorList>
    </citation>
    <scope>NUCLEOTIDE SEQUENCE</scope>
    <source>
        <strain evidence="2">ISBN3-Nov-94-8</strain>
    </source>
</reference>
<organism evidence="2">
    <name type="scientific">Leptolyngbya sp. ISBN3-Nov-94-8</name>
    <dbReference type="NCBI Taxonomy" id="1798139"/>
    <lineage>
        <taxon>Bacteria</taxon>
        <taxon>Bacillati</taxon>
        <taxon>Cyanobacteriota</taxon>
        <taxon>Cyanophyceae</taxon>
        <taxon>Leptolyngbyales</taxon>
        <taxon>Leptolyngbyaceae</taxon>
        <taxon>Leptolyngbya group</taxon>
        <taxon>Leptolyngbya</taxon>
    </lineage>
</organism>
<dbReference type="Pfam" id="PF01764">
    <property type="entry name" value="Lipase_3"/>
    <property type="match status" value="1"/>
</dbReference>
<dbReference type="InterPro" id="IPR029058">
    <property type="entry name" value="AB_hydrolase_fold"/>
</dbReference>